<evidence type="ECO:0000313" key="2">
    <source>
        <dbReference type="Proteomes" id="UP001315278"/>
    </source>
</evidence>
<name>A0ABS5FK20_9BRAD</name>
<protein>
    <recommendedName>
        <fullName evidence="3">3',5'-cyclic-nucleotide phosphodiesterase</fullName>
    </recommendedName>
</protein>
<dbReference type="RefSeq" id="WP_212493157.1">
    <property type="nucleotide sequence ID" value="NZ_JAFCJH010000016.1"/>
</dbReference>
<sequence>MNRRRQGLILKAIVAALATGMLGEVAIAGPSAEVARKCMSFSYIVYPYKRPGSVRGSGDRQAYFKDCMAKEGKVDAPTQPAEQAAVLVHPVATP</sequence>
<proteinExistence type="predicted"/>
<dbReference type="EMBL" id="JAFCJH010000016">
    <property type="protein sequence ID" value="MBR0797130.1"/>
    <property type="molecule type" value="Genomic_DNA"/>
</dbReference>
<reference evidence="2" key="1">
    <citation type="journal article" date="2021" name="ISME J.">
        <title>Evolutionary origin and ecological implication of a unique nif island in free-living Bradyrhizobium lineages.</title>
        <authorList>
            <person name="Tao J."/>
        </authorList>
    </citation>
    <scope>NUCLEOTIDE SEQUENCE [LARGE SCALE GENOMIC DNA]</scope>
    <source>
        <strain evidence="2">SZCCT0434</strain>
    </source>
</reference>
<comment type="caution">
    <text evidence="1">The sequence shown here is derived from an EMBL/GenBank/DDBJ whole genome shotgun (WGS) entry which is preliminary data.</text>
</comment>
<organism evidence="1 2">
    <name type="scientific">Bradyrhizobium jicamae</name>
    <dbReference type="NCBI Taxonomy" id="280332"/>
    <lineage>
        <taxon>Bacteria</taxon>
        <taxon>Pseudomonadati</taxon>
        <taxon>Pseudomonadota</taxon>
        <taxon>Alphaproteobacteria</taxon>
        <taxon>Hyphomicrobiales</taxon>
        <taxon>Nitrobacteraceae</taxon>
        <taxon>Bradyrhizobium</taxon>
    </lineage>
</organism>
<keyword evidence="2" id="KW-1185">Reference proteome</keyword>
<evidence type="ECO:0000313" key="1">
    <source>
        <dbReference type="EMBL" id="MBR0797130.1"/>
    </source>
</evidence>
<evidence type="ECO:0008006" key="3">
    <source>
        <dbReference type="Google" id="ProtNLM"/>
    </source>
</evidence>
<dbReference type="Proteomes" id="UP001315278">
    <property type="component" value="Unassembled WGS sequence"/>
</dbReference>
<accession>A0ABS5FK20</accession>
<gene>
    <name evidence="1" type="ORF">JQ615_17195</name>
</gene>